<keyword evidence="4" id="KW-1185">Reference proteome</keyword>
<organism evidence="2">
    <name type="scientific">Physcomitrium patens</name>
    <name type="common">Spreading-leaved earth moss</name>
    <name type="synonym">Physcomitrella patens</name>
    <dbReference type="NCBI Taxonomy" id="3218"/>
    <lineage>
        <taxon>Eukaryota</taxon>
        <taxon>Viridiplantae</taxon>
        <taxon>Streptophyta</taxon>
        <taxon>Embryophyta</taxon>
        <taxon>Bryophyta</taxon>
        <taxon>Bryophytina</taxon>
        <taxon>Bryopsida</taxon>
        <taxon>Funariidae</taxon>
        <taxon>Funariales</taxon>
        <taxon>Funariaceae</taxon>
        <taxon>Physcomitrium</taxon>
    </lineage>
</organism>
<accession>A0A2K1KX09</accession>
<dbReference type="GeneID" id="112279639"/>
<protein>
    <submittedName>
        <fullName evidence="2 3">Uncharacterized protein</fullName>
    </submittedName>
</protein>
<evidence type="ECO:0000313" key="2">
    <source>
        <dbReference type="EMBL" id="PNR58327.1"/>
    </source>
</evidence>
<dbReference type="EnsemblPlants" id="Pp3c3_33340V3.2">
    <property type="protein sequence ID" value="Pp3c3_33340V3.2"/>
    <property type="gene ID" value="Pp3c3_33340"/>
</dbReference>
<dbReference type="EMBL" id="ABEU02000003">
    <property type="protein sequence ID" value="PNR58327.1"/>
    <property type="molecule type" value="Genomic_DNA"/>
</dbReference>
<name>A0A2K1KX09_PHYPA</name>
<dbReference type="Proteomes" id="UP000006727">
    <property type="component" value="Chromosome 3"/>
</dbReference>
<feature type="region of interest" description="Disordered" evidence="1">
    <location>
        <begin position="32"/>
        <end position="64"/>
    </location>
</feature>
<dbReference type="RefSeq" id="XP_024370041.1">
    <property type="nucleotide sequence ID" value="XM_024514273.2"/>
</dbReference>
<evidence type="ECO:0000313" key="3">
    <source>
        <dbReference type="EnsemblPlants" id="Pp3c3_33340V3.1"/>
    </source>
</evidence>
<dbReference type="KEGG" id="ppp:112279639"/>
<reference evidence="2 4" key="2">
    <citation type="journal article" date="2018" name="Plant J.">
        <title>The Physcomitrella patens chromosome-scale assembly reveals moss genome structure and evolution.</title>
        <authorList>
            <person name="Lang D."/>
            <person name="Ullrich K.K."/>
            <person name="Murat F."/>
            <person name="Fuchs J."/>
            <person name="Jenkins J."/>
            <person name="Haas F.B."/>
            <person name="Piednoel M."/>
            <person name="Gundlach H."/>
            <person name="Van Bel M."/>
            <person name="Meyberg R."/>
            <person name="Vives C."/>
            <person name="Morata J."/>
            <person name="Symeonidi A."/>
            <person name="Hiss M."/>
            <person name="Muchero W."/>
            <person name="Kamisugi Y."/>
            <person name="Saleh O."/>
            <person name="Blanc G."/>
            <person name="Decker E.L."/>
            <person name="van Gessel N."/>
            <person name="Grimwood J."/>
            <person name="Hayes R.D."/>
            <person name="Graham S.W."/>
            <person name="Gunter L.E."/>
            <person name="McDaniel S.F."/>
            <person name="Hoernstein S.N.W."/>
            <person name="Larsson A."/>
            <person name="Li F.W."/>
            <person name="Perroud P.F."/>
            <person name="Phillips J."/>
            <person name="Ranjan P."/>
            <person name="Rokshar D.S."/>
            <person name="Rothfels C.J."/>
            <person name="Schneider L."/>
            <person name="Shu S."/>
            <person name="Stevenson D.W."/>
            <person name="Thummler F."/>
            <person name="Tillich M."/>
            <person name="Villarreal Aguilar J.C."/>
            <person name="Widiez T."/>
            <person name="Wong G.K."/>
            <person name="Wymore A."/>
            <person name="Zhang Y."/>
            <person name="Zimmer A.D."/>
            <person name="Quatrano R.S."/>
            <person name="Mayer K.F.X."/>
            <person name="Goodstein D."/>
            <person name="Casacuberta J.M."/>
            <person name="Vandepoele K."/>
            <person name="Reski R."/>
            <person name="Cuming A.C."/>
            <person name="Tuskan G.A."/>
            <person name="Maumus F."/>
            <person name="Salse J."/>
            <person name="Schmutz J."/>
            <person name="Rensing S.A."/>
        </authorList>
    </citation>
    <scope>NUCLEOTIDE SEQUENCE [LARGE SCALE GENOMIC DNA]</scope>
    <source>
        <strain evidence="3 4">cv. Gransden 2004</strain>
    </source>
</reference>
<evidence type="ECO:0000313" key="4">
    <source>
        <dbReference type="Proteomes" id="UP000006727"/>
    </source>
</evidence>
<proteinExistence type="predicted"/>
<dbReference type="AlphaFoldDB" id="A0A2K1KX09"/>
<dbReference type="Gramene" id="Pp3c3_33340V3.1">
    <property type="protein sequence ID" value="Pp3c3_33340V3.1"/>
    <property type="gene ID" value="Pp3c3_33340"/>
</dbReference>
<dbReference type="PaxDb" id="3218-PP1S198_148V6.1"/>
<feature type="compositionally biased region" description="Low complexity" evidence="1">
    <location>
        <begin position="48"/>
        <end position="64"/>
    </location>
</feature>
<reference evidence="3" key="3">
    <citation type="submission" date="2020-12" db="UniProtKB">
        <authorList>
            <consortium name="EnsemblPlants"/>
        </authorList>
    </citation>
    <scope>IDENTIFICATION</scope>
</reference>
<evidence type="ECO:0000256" key="1">
    <source>
        <dbReference type="SAM" id="MobiDB-lite"/>
    </source>
</evidence>
<gene>
    <name evidence="3" type="primary">LOC112279639</name>
    <name evidence="2" type="ORF">PHYPA_005322</name>
</gene>
<sequence>MAQIKSLRELADLGFVIAFRFYGRYPETGRSFYHPPSCETGPADAQASSLTGSGNRGRSSSVGRPGLVKATSLILPNLAAQSLPFLSSAGTHQDFDVLSSPRPWSDASA</sequence>
<dbReference type="Gramene" id="Pp3c3_33340V3.2">
    <property type="protein sequence ID" value="Pp3c3_33340V3.2"/>
    <property type="gene ID" value="Pp3c3_33340"/>
</dbReference>
<dbReference type="OrthoDB" id="1934810at2759"/>
<dbReference type="EnsemblPlants" id="Pp3c3_33340V3.1">
    <property type="protein sequence ID" value="Pp3c3_33340V3.1"/>
    <property type="gene ID" value="Pp3c3_33340"/>
</dbReference>
<dbReference type="PANTHER" id="PTHR33983">
    <property type="entry name" value="OS07G0185900 PROTEIN"/>
    <property type="match status" value="1"/>
</dbReference>
<dbReference type="PANTHER" id="PTHR33983:SF1">
    <property type="entry name" value="OS07G0185900 PROTEIN"/>
    <property type="match status" value="1"/>
</dbReference>
<reference evidence="2 4" key="1">
    <citation type="journal article" date="2008" name="Science">
        <title>The Physcomitrella genome reveals evolutionary insights into the conquest of land by plants.</title>
        <authorList>
            <person name="Rensing S."/>
            <person name="Lang D."/>
            <person name="Zimmer A."/>
            <person name="Terry A."/>
            <person name="Salamov A."/>
            <person name="Shapiro H."/>
            <person name="Nishiyama T."/>
            <person name="Perroud P.-F."/>
            <person name="Lindquist E."/>
            <person name="Kamisugi Y."/>
            <person name="Tanahashi T."/>
            <person name="Sakakibara K."/>
            <person name="Fujita T."/>
            <person name="Oishi K."/>
            <person name="Shin-I T."/>
            <person name="Kuroki Y."/>
            <person name="Toyoda A."/>
            <person name="Suzuki Y."/>
            <person name="Hashimoto A."/>
            <person name="Yamaguchi K."/>
            <person name="Sugano A."/>
            <person name="Kohara Y."/>
            <person name="Fujiyama A."/>
            <person name="Anterola A."/>
            <person name="Aoki S."/>
            <person name="Ashton N."/>
            <person name="Barbazuk W.B."/>
            <person name="Barker E."/>
            <person name="Bennetzen J."/>
            <person name="Bezanilla M."/>
            <person name="Blankenship R."/>
            <person name="Cho S.H."/>
            <person name="Dutcher S."/>
            <person name="Estelle M."/>
            <person name="Fawcett J.A."/>
            <person name="Gundlach H."/>
            <person name="Hanada K."/>
            <person name="Heyl A."/>
            <person name="Hicks K.A."/>
            <person name="Hugh J."/>
            <person name="Lohr M."/>
            <person name="Mayer K."/>
            <person name="Melkozernov A."/>
            <person name="Murata T."/>
            <person name="Nelson D."/>
            <person name="Pils B."/>
            <person name="Prigge M."/>
            <person name="Reiss B."/>
            <person name="Renner T."/>
            <person name="Rombauts S."/>
            <person name="Rushton P."/>
            <person name="Sanderfoot A."/>
            <person name="Schween G."/>
            <person name="Shiu S.-H."/>
            <person name="Stueber K."/>
            <person name="Theodoulou F.L."/>
            <person name="Tu H."/>
            <person name="Van de Peer Y."/>
            <person name="Verrier P.J."/>
            <person name="Waters E."/>
            <person name="Wood A."/>
            <person name="Yang L."/>
            <person name="Cove D."/>
            <person name="Cuming A."/>
            <person name="Hasebe M."/>
            <person name="Lucas S."/>
            <person name="Mishler D.B."/>
            <person name="Reski R."/>
            <person name="Grigoriev I."/>
            <person name="Quatrano R.S."/>
            <person name="Boore J.L."/>
        </authorList>
    </citation>
    <scope>NUCLEOTIDE SEQUENCE [LARGE SCALE GENOMIC DNA]</scope>
    <source>
        <strain evidence="3 4">cv. Gransden 2004</strain>
    </source>
</reference>